<keyword evidence="1" id="KW-0812">Transmembrane</keyword>
<keyword evidence="1" id="KW-0472">Membrane</keyword>
<evidence type="ECO:0000313" key="3">
    <source>
        <dbReference type="EMBL" id="CAF1207422.1"/>
    </source>
</evidence>
<feature type="chain" id="PRO_5036411490" evidence="2">
    <location>
        <begin position="20"/>
        <end position="163"/>
    </location>
</feature>
<feature type="transmembrane region" description="Helical" evidence="1">
    <location>
        <begin position="136"/>
        <end position="155"/>
    </location>
</feature>
<dbReference type="EMBL" id="CAJOBA010036099">
    <property type="protein sequence ID" value="CAF4016650.1"/>
    <property type="molecule type" value="Genomic_DNA"/>
</dbReference>
<protein>
    <submittedName>
        <fullName evidence="4">Uncharacterized protein</fullName>
    </submittedName>
</protein>
<dbReference type="EMBL" id="CAJNOK010014564">
    <property type="protein sequence ID" value="CAF1207422.1"/>
    <property type="molecule type" value="Genomic_DNA"/>
</dbReference>
<reference evidence="4" key="1">
    <citation type="submission" date="2021-02" db="EMBL/GenBank/DDBJ databases">
        <authorList>
            <person name="Nowell W R."/>
        </authorList>
    </citation>
    <scope>NUCLEOTIDE SEQUENCE</scope>
</reference>
<dbReference type="Proteomes" id="UP000677228">
    <property type="component" value="Unassembled WGS sequence"/>
</dbReference>
<organism evidence="4 7">
    <name type="scientific">Didymodactylos carnosus</name>
    <dbReference type="NCBI Taxonomy" id="1234261"/>
    <lineage>
        <taxon>Eukaryota</taxon>
        <taxon>Metazoa</taxon>
        <taxon>Spiralia</taxon>
        <taxon>Gnathifera</taxon>
        <taxon>Rotifera</taxon>
        <taxon>Eurotatoria</taxon>
        <taxon>Bdelloidea</taxon>
        <taxon>Philodinida</taxon>
        <taxon>Philodinidae</taxon>
        <taxon>Didymodactylos</taxon>
    </lineage>
</organism>
<evidence type="ECO:0000313" key="6">
    <source>
        <dbReference type="EMBL" id="CAF4136865.1"/>
    </source>
</evidence>
<dbReference type="Proteomes" id="UP000663829">
    <property type="component" value="Unassembled WGS sequence"/>
</dbReference>
<gene>
    <name evidence="4" type="ORF">GPM918_LOCUS28715</name>
    <name evidence="3" type="ORF">OVA965_LOCUS24281</name>
    <name evidence="6" type="ORF">SRO942_LOCUS29238</name>
    <name evidence="5" type="ORF">TMI583_LOCUS25002</name>
</gene>
<keyword evidence="2" id="KW-0732">Signal</keyword>
<feature type="transmembrane region" description="Helical" evidence="1">
    <location>
        <begin position="102"/>
        <end position="124"/>
    </location>
</feature>
<keyword evidence="1" id="KW-1133">Transmembrane helix</keyword>
<evidence type="ECO:0000313" key="5">
    <source>
        <dbReference type="EMBL" id="CAF4016650.1"/>
    </source>
</evidence>
<evidence type="ECO:0000313" key="4">
    <source>
        <dbReference type="EMBL" id="CAF1305087.1"/>
    </source>
</evidence>
<accession>A0A815E0D7</accession>
<evidence type="ECO:0000256" key="1">
    <source>
        <dbReference type="SAM" id="Phobius"/>
    </source>
</evidence>
<proteinExistence type="predicted"/>
<name>A0A815E0D7_9BILA</name>
<dbReference type="Proteomes" id="UP000682733">
    <property type="component" value="Unassembled WGS sequence"/>
</dbReference>
<keyword evidence="7" id="KW-1185">Reference proteome</keyword>
<evidence type="ECO:0000313" key="7">
    <source>
        <dbReference type="Proteomes" id="UP000663829"/>
    </source>
</evidence>
<comment type="caution">
    <text evidence="4">The sequence shown here is derived from an EMBL/GenBank/DDBJ whole genome shotgun (WGS) entry which is preliminary data.</text>
</comment>
<dbReference type="EMBL" id="CAJNOQ010012663">
    <property type="protein sequence ID" value="CAF1305087.1"/>
    <property type="molecule type" value="Genomic_DNA"/>
</dbReference>
<dbReference type="AlphaFoldDB" id="A0A815E0D7"/>
<feature type="signal peptide" evidence="2">
    <location>
        <begin position="1"/>
        <end position="19"/>
    </location>
</feature>
<evidence type="ECO:0000256" key="2">
    <source>
        <dbReference type="SAM" id="SignalP"/>
    </source>
</evidence>
<sequence length="163" mass="17979">MFKDILIIIPLITVYSVCGSKVVWDPFGLSNLKGVVEGLQTTVDKSLKPLVDGNMAQLSDLTKGIKATMDHSVKVNVDGEVFDGINKLFVTVSEQMSHVIQYFIQSTVSVAALTFLAVILICIYRSQLSDIWKITMTIGGIILATGIFTSSRLFINKRTENNY</sequence>
<dbReference type="Proteomes" id="UP000681722">
    <property type="component" value="Unassembled WGS sequence"/>
</dbReference>
<dbReference type="EMBL" id="CAJOBC010039480">
    <property type="protein sequence ID" value="CAF4136865.1"/>
    <property type="molecule type" value="Genomic_DNA"/>
</dbReference>